<gene>
    <name evidence="1" type="ORF">MAR_021075</name>
</gene>
<evidence type="ECO:0000313" key="2">
    <source>
        <dbReference type="Proteomes" id="UP001164746"/>
    </source>
</evidence>
<evidence type="ECO:0000313" key="1">
    <source>
        <dbReference type="EMBL" id="WAR05706.1"/>
    </source>
</evidence>
<accession>A0ABY7E9W2</accession>
<dbReference type="Proteomes" id="UP001164746">
    <property type="component" value="Chromosome 5"/>
</dbReference>
<feature type="non-terminal residue" evidence="1">
    <location>
        <position position="94"/>
    </location>
</feature>
<sequence length="94" mass="10282">MILQISFGFYSDVAFYVALSSTTLSYIKNEDGSGDVTLNVPNIHTFTKGDAANNIYCSVDCWPGCVFTWTNLSDNQAMSSSEVLVFGTAYRNDA</sequence>
<dbReference type="EMBL" id="CP111016">
    <property type="protein sequence ID" value="WAR05706.1"/>
    <property type="molecule type" value="Genomic_DNA"/>
</dbReference>
<protein>
    <submittedName>
        <fullName evidence="1">Uncharacterized protein</fullName>
    </submittedName>
</protein>
<keyword evidence="2" id="KW-1185">Reference proteome</keyword>
<reference evidence="1" key="1">
    <citation type="submission" date="2022-11" db="EMBL/GenBank/DDBJ databases">
        <title>Centuries of genome instability and evolution in soft-shell clam transmissible cancer (bioRxiv).</title>
        <authorList>
            <person name="Hart S.F.M."/>
            <person name="Yonemitsu M.A."/>
            <person name="Giersch R.M."/>
            <person name="Beal B.F."/>
            <person name="Arriagada G."/>
            <person name="Davis B.W."/>
            <person name="Ostrander E.A."/>
            <person name="Goff S.P."/>
            <person name="Metzger M.J."/>
        </authorList>
    </citation>
    <scope>NUCLEOTIDE SEQUENCE</scope>
    <source>
        <strain evidence="1">MELC-2E11</strain>
        <tissue evidence="1">Siphon/mantle</tissue>
    </source>
</reference>
<name>A0ABY7E9W2_MYAAR</name>
<proteinExistence type="predicted"/>
<organism evidence="1 2">
    <name type="scientific">Mya arenaria</name>
    <name type="common">Soft-shell clam</name>
    <dbReference type="NCBI Taxonomy" id="6604"/>
    <lineage>
        <taxon>Eukaryota</taxon>
        <taxon>Metazoa</taxon>
        <taxon>Spiralia</taxon>
        <taxon>Lophotrochozoa</taxon>
        <taxon>Mollusca</taxon>
        <taxon>Bivalvia</taxon>
        <taxon>Autobranchia</taxon>
        <taxon>Heteroconchia</taxon>
        <taxon>Euheterodonta</taxon>
        <taxon>Imparidentia</taxon>
        <taxon>Neoheterodontei</taxon>
        <taxon>Myida</taxon>
        <taxon>Myoidea</taxon>
        <taxon>Myidae</taxon>
        <taxon>Mya</taxon>
    </lineage>
</organism>